<dbReference type="FunFam" id="1.20.1250.20:FF:000003">
    <property type="entry name" value="Solute carrier family 17 member 3"/>
    <property type="match status" value="1"/>
</dbReference>
<organism evidence="9">
    <name type="scientific">Timema poppense</name>
    <name type="common">Walking stick</name>
    <dbReference type="NCBI Taxonomy" id="170557"/>
    <lineage>
        <taxon>Eukaryota</taxon>
        <taxon>Metazoa</taxon>
        <taxon>Ecdysozoa</taxon>
        <taxon>Arthropoda</taxon>
        <taxon>Hexapoda</taxon>
        <taxon>Insecta</taxon>
        <taxon>Pterygota</taxon>
        <taxon>Neoptera</taxon>
        <taxon>Polyneoptera</taxon>
        <taxon>Phasmatodea</taxon>
        <taxon>Timematodea</taxon>
        <taxon>Timematoidea</taxon>
        <taxon>Timematidae</taxon>
        <taxon>Timema</taxon>
    </lineage>
</organism>
<evidence type="ECO:0000256" key="6">
    <source>
        <dbReference type="ARBA" id="ARBA00023136"/>
    </source>
</evidence>
<proteinExistence type="predicted"/>
<keyword evidence="5 7" id="KW-1133">Transmembrane helix</keyword>
<keyword evidence="4" id="KW-0769">Symport</keyword>
<evidence type="ECO:0000313" key="9">
    <source>
        <dbReference type="EMBL" id="CAD7413527.1"/>
    </source>
</evidence>
<evidence type="ECO:0000256" key="2">
    <source>
        <dbReference type="ARBA" id="ARBA00022448"/>
    </source>
</evidence>
<evidence type="ECO:0000256" key="1">
    <source>
        <dbReference type="ARBA" id="ARBA00004141"/>
    </source>
</evidence>
<dbReference type="FunFam" id="1.20.1250.20:FF:000423">
    <property type="entry name" value="Putative inorganic phosphate cotransporter-like Protein"/>
    <property type="match status" value="1"/>
</dbReference>
<evidence type="ECO:0000259" key="8">
    <source>
        <dbReference type="PROSITE" id="PS50850"/>
    </source>
</evidence>
<feature type="transmembrane region" description="Helical" evidence="7">
    <location>
        <begin position="178"/>
        <end position="201"/>
    </location>
</feature>
<evidence type="ECO:0000256" key="5">
    <source>
        <dbReference type="ARBA" id="ARBA00022989"/>
    </source>
</evidence>
<dbReference type="GO" id="GO:0016020">
    <property type="term" value="C:membrane"/>
    <property type="evidence" value="ECO:0007669"/>
    <property type="project" value="UniProtKB-SubCell"/>
</dbReference>
<feature type="transmembrane region" description="Helical" evidence="7">
    <location>
        <begin position="90"/>
        <end position="110"/>
    </location>
</feature>
<keyword evidence="3 7" id="KW-0812">Transmembrane</keyword>
<feature type="domain" description="Major facilitator superfamily (MFS) profile" evidence="8">
    <location>
        <begin position="20"/>
        <end position="468"/>
    </location>
</feature>
<dbReference type="GO" id="GO:0015293">
    <property type="term" value="F:symporter activity"/>
    <property type="evidence" value="ECO:0007669"/>
    <property type="project" value="UniProtKB-KW"/>
</dbReference>
<evidence type="ECO:0000256" key="3">
    <source>
        <dbReference type="ARBA" id="ARBA00022692"/>
    </source>
</evidence>
<feature type="transmembrane region" description="Helical" evidence="7">
    <location>
        <begin position="349"/>
        <end position="368"/>
    </location>
</feature>
<evidence type="ECO:0000256" key="7">
    <source>
        <dbReference type="SAM" id="Phobius"/>
    </source>
</evidence>
<dbReference type="SUPFAM" id="SSF103473">
    <property type="entry name" value="MFS general substrate transporter"/>
    <property type="match status" value="1"/>
</dbReference>
<feature type="transmembrane region" description="Helical" evidence="7">
    <location>
        <begin position="117"/>
        <end position="137"/>
    </location>
</feature>
<feature type="transmembrane region" description="Helical" evidence="7">
    <location>
        <begin position="20"/>
        <end position="47"/>
    </location>
</feature>
<dbReference type="PANTHER" id="PTHR11662">
    <property type="entry name" value="SOLUTE CARRIER FAMILY 17"/>
    <property type="match status" value="1"/>
</dbReference>
<dbReference type="InterPro" id="IPR020846">
    <property type="entry name" value="MFS_dom"/>
</dbReference>
<dbReference type="InterPro" id="IPR050382">
    <property type="entry name" value="MFS_Na/Anion_cotransporter"/>
</dbReference>
<feature type="transmembrane region" description="Helical" evidence="7">
    <location>
        <begin position="143"/>
        <end position="166"/>
    </location>
</feature>
<dbReference type="Gene3D" id="1.20.1250.20">
    <property type="entry name" value="MFS general substrate transporter like domains"/>
    <property type="match status" value="2"/>
</dbReference>
<keyword evidence="6 7" id="KW-0472">Membrane</keyword>
<dbReference type="InterPro" id="IPR011701">
    <property type="entry name" value="MFS"/>
</dbReference>
<feature type="transmembrane region" description="Helical" evidence="7">
    <location>
        <begin position="207"/>
        <end position="227"/>
    </location>
</feature>
<dbReference type="GO" id="GO:0006820">
    <property type="term" value="P:monoatomic anion transport"/>
    <property type="evidence" value="ECO:0007669"/>
    <property type="project" value="TreeGrafter"/>
</dbReference>
<comment type="subcellular location">
    <subcellularLocation>
        <location evidence="1">Membrane</location>
        <topology evidence="1">Multi-pass membrane protein</topology>
    </subcellularLocation>
</comment>
<feature type="transmembrane region" description="Helical" evidence="7">
    <location>
        <begin position="411"/>
        <end position="431"/>
    </location>
</feature>
<keyword evidence="2" id="KW-0813">Transport</keyword>
<evidence type="ECO:0000256" key="4">
    <source>
        <dbReference type="ARBA" id="ARBA00022847"/>
    </source>
</evidence>
<feature type="transmembrane region" description="Helical" evidence="7">
    <location>
        <begin position="374"/>
        <end position="399"/>
    </location>
</feature>
<dbReference type="InterPro" id="IPR036259">
    <property type="entry name" value="MFS_trans_sf"/>
</dbReference>
<accession>A0A7R9DHA6</accession>
<dbReference type="AlphaFoldDB" id="A0A7R9DHA6"/>
<name>A0A7R9DHA6_TIMPO</name>
<dbReference type="PROSITE" id="PS50850">
    <property type="entry name" value="MFS"/>
    <property type="match status" value="1"/>
</dbReference>
<reference evidence="9" key="1">
    <citation type="submission" date="2020-11" db="EMBL/GenBank/DDBJ databases">
        <authorList>
            <person name="Tran Van P."/>
        </authorList>
    </citation>
    <scope>NUCLEOTIDE SEQUENCE</scope>
</reference>
<dbReference type="PANTHER" id="PTHR11662:SF399">
    <property type="entry name" value="FI19708P1-RELATED"/>
    <property type="match status" value="1"/>
</dbReference>
<gene>
    <name evidence="9" type="ORF">TPSB3V08_LOCUS9079</name>
</gene>
<sequence>MKPWLDRMGGAFRCIPARYVVLVIGSIGIIFQFQIKVSLSVAIVAMVKSKNTTESNFTEMDTCPNAGNTANSSSSSQEGEFEWSESMQGVVLSAFYYGYVSTQLLCGWLSDKFGTKMVMGVGMMAAGILNLLSPLAAKWDVGALITLRVLQGMFCAVYFAPVQALFSRWFPPQEHQRFIGVLNSFMYIGSITSMSLSGVLSDISWELVFYVYGTTAIIWSTICLLCLKNSPEEHPYITKEEMDYIMKDSKRNIKQVEKPSAPVPWIKLFTSMPVWATILMQTGGNYVNYTFLSELPTYTKNILNYNVSGSGIVSSLPYISAWIGCVGSGYVSQWLQEKKYITRLTSYRIFNGIGALGPAICVITISLIGCNTTAIIALLVLTMFTYAMFYGGGSVANFLDLGINYAGTLSGITLTVANSMGIIAPLVTGALTDGNSQLPSSLPNELPTLSGAEFPEQLANKLRQPHRQLPLQMVVSDMRYRNTFDSTSLQPVQQFVNTQESGVGLLEDLFKKDVDYSTSENYGEEDVFSDENDECLLDSEGKSLPNSESTDIIDDLHESNHGAPTSRIGGNQYWSSQSSGEKILQELKDKVRLANTLVVLSSTAEDGEIEVRISVG</sequence>
<dbReference type="EMBL" id="OD006954">
    <property type="protein sequence ID" value="CAD7413527.1"/>
    <property type="molecule type" value="Genomic_DNA"/>
</dbReference>
<protein>
    <recommendedName>
        <fullName evidence="8">Major facilitator superfamily (MFS) profile domain-containing protein</fullName>
    </recommendedName>
</protein>
<dbReference type="Pfam" id="PF07690">
    <property type="entry name" value="MFS_1"/>
    <property type="match status" value="1"/>
</dbReference>